<evidence type="ECO:0000259" key="1">
    <source>
        <dbReference type="Pfam" id="PF04717"/>
    </source>
</evidence>
<feature type="domain" description="Gp5/Type VI secretion system Vgr protein OB-fold" evidence="1">
    <location>
        <begin position="284"/>
        <end position="353"/>
    </location>
</feature>
<dbReference type="RefSeq" id="WP_154473642.1">
    <property type="nucleotide sequence ID" value="NZ_VUMD01000020.1"/>
</dbReference>
<sequence>MKKREYTEVGELRVEPIPYIEISNIDITAEKNSHTFVYAEGKIHSEDRRALDCLRQFGTEIIIRKGKDTVLFRGLITELSVEECAEAVTVIVRGATHTILLDRKKKTKPFHDINETIKGIIQSVAKGTKGAQTIIESRCEEQIGQFIMQYEETDWEFIKRMASHCGQSVFPDSGCDRPAFYIGKPTLLSEIEITDEIPYTLSWHAQTQEPLISNTSGMTYLVRLNDKCLKLGECIKFKGSTLYVKALHMHMEQAVLNNDYELCTREGLDTSRSMNTKLVGREVTGIVEEVKRDNVKVHIIAEDGCGNGEACWFPYSTVYASSDDSGWYCMPEPEDKVRLRFPGGDEKNAYAVSAVSEYVPENEKSDRMRDYSVRYIRNRQGMEIMWSPNRVSISANGANLIDINQNGTLFLSSNSKITIHAEKDVAVEAGNQIHFNAGGNIRISCGAKAEIHLNESGVIELKGNEVHTN</sequence>
<name>A0A7X2TER4_9CLOT</name>
<dbReference type="EMBL" id="VUMD01000020">
    <property type="protein sequence ID" value="MSS38201.1"/>
    <property type="molecule type" value="Genomic_DNA"/>
</dbReference>
<accession>A0A7X2TER4</accession>
<dbReference type="Gene3D" id="3.55.50.10">
    <property type="entry name" value="Baseplate protein-like domains"/>
    <property type="match status" value="1"/>
</dbReference>
<dbReference type="SUPFAM" id="SSF69279">
    <property type="entry name" value="Phage tail proteins"/>
    <property type="match status" value="1"/>
</dbReference>
<dbReference type="AlphaFoldDB" id="A0A7X2TER4"/>
<dbReference type="Pfam" id="PF04717">
    <property type="entry name" value="Phage_base_V"/>
    <property type="match status" value="1"/>
</dbReference>
<protein>
    <recommendedName>
        <fullName evidence="1">Gp5/Type VI secretion system Vgr protein OB-fold domain-containing protein</fullName>
    </recommendedName>
</protein>
<proteinExistence type="predicted"/>
<keyword evidence="3" id="KW-1185">Reference proteome</keyword>
<dbReference type="InterPro" id="IPR006531">
    <property type="entry name" value="Gp5/Vgr_OB"/>
</dbReference>
<gene>
    <name evidence="2" type="ORF">FYJ39_17095</name>
</gene>
<dbReference type="Proteomes" id="UP000429958">
    <property type="component" value="Unassembled WGS sequence"/>
</dbReference>
<organism evidence="2 3">
    <name type="scientific">Clostridium porci</name>
    <dbReference type="NCBI Taxonomy" id="2605778"/>
    <lineage>
        <taxon>Bacteria</taxon>
        <taxon>Bacillati</taxon>
        <taxon>Bacillota</taxon>
        <taxon>Clostridia</taxon>
        <taxon>Eubacteriales</taxon>
        <taxon>Clostridiaceae</taxon>
        <taxon>Clostridium</taxon>
    </lineage>
</organism>
<comment type="caution">
    <text evidence="2">The sequence shown here is derived from an EMBL/GenBank/DDBJ whole genome shotgun (WGS) entry which is preliminary data.</text>
</comment>
<evidence type="ECO:0000313" key="2">
    <source>
        <dbReference type="EMBL" id="MSS38201.1"/>
    </source>
</evidence>
<reference evidence="2 3" key="1">
    <citation type="submission" date="2019-08" db="EMBL/GenBank/DDBJ databases">
        <title>In-depth cultivation of the pig gut microbiome towards novel bacterial diversity and tailored functional studies.</title>
        <authorList>
            <person name="Wylensek D."/>
            <person name="Hitch T.C.A."/>
            <person name="Clavel T."/>
        </authorList>
    </citation>
    <scope>NUCLEOTIDE SEQUENCE [LARGE SCALE GENOMIC DNA]</scope>
    <source>
        <strain evidence="2 3">WCA-389-WT-23D1</strain>
    </source>
</reference>
<evidence type="ECO:0000313" key="3">
    <source>
        <dbReference type="Proteomes" id="UP000429958"/>
    </source>
</evidence>
<dbReference type="SUPFAM" id="SSF69255">
    <property type="entry name" value="gp5 N-terminal domain-like"/>
    <property type="match status" value="1"/>
</dbReference>